<evidence type="ECO:0000259" key="7">
    <source>
        <dbReference type="PROSITE" id="PS50988"/>
    </source>
</evidence>
<comment type="similarity">
    <text evidence="2">Belongs to the Ro 60 kDa family.</text>
</comment>
<dbReference type="SUPFAM" id="SSF140864">
    <property type="entry name" value="TROVE domain-like"/>
    <property type="match status" value="1"/>
</dbReference>
<keyword evidence="5" id="KW-0694">RNA-binding</keyword>
<protein>
    <submittedName>
        <fullName evidence="8">60 kDa SS-A/Ro ribonucleoprotein homolog</fullName>
    </submittedName>
</protein>
<dbReference type="Proteomes" id="UP001458946">
    <property type="component" value="Unassembled WGS sequence"/>
</dbReference>
<evidence type="ECO:0000313" key="8">
    <source>
        <dbReference type="EMBL" id="GAA5503194.1"/>
    </source>
</evidence>
<dbReference type="RefSeq" id="WP_353543167.1">
    <property type="nucleotide sequence ID" value="NZ_BAABRN010000041.1"/>
</dbReference>
<dbReference type="InterPro" id="IPR037214">
    <property type="entry name" value="TROVE_dom_sf"/>
</dbReference>
<evidence type="ECO:0000256" key="4">
    <source>
        <dbReference type="ARBA" id="ARBA00022723"/>
    </source>
</evidence>
<keyword evidence="3" id="KW-0963">Cytoplasm</keyword>
<keyword evidence="6 8" id="KW-0687">Ribonucleoprotein</keyword>
<evidence type="ECO:0000256" key="6">
    <source>
        <dbReference type="ARBA" id="ARBA00023274"/>
    </source>
</evidence>
<evidence type="ECO:0000256" key="5">
    <source>
        <dbReference type="ARBA" id="ARBA00022884"/>
    </source>
</evidence>
<dbReference type="PANTHER" id="PTHR14202">
    <property type="entry name" value="60 KDA RIBONUCLEOPROTEIN SSA/RO"/>
    <property type="match status" value="1"/>
</dbReference>
<feature type="domain" description="TROVE" evidence="7">
    <location>
        <begin position="24"/>
        <end position="220"/>
    </location>
</feature>
<evidence type="ECO:0000256" key="2">
    <source>
        <dbReference type="ARBA" id="ARBA00007814"/>
    </source>
</evidence>
<dbReference type="PANTHER" id="PTHR14202:SF0">
    <property type="entry name" value="RNA-BINDING PROTEIN RO60"/>
    <property type="match status" value="1"/>
</dbReference>
<dbReference type="Pfam" id="PF05731">
    <property type="entry name" value="TROVE"/>
    <property type="match status" value="1"/>
</dbReference>
<dbReference type="InterPro" id="IPR040322">
    <property type="entry name" value="TROVE2"/>
</dbReference>
<evidence type="ECO:0000256" key="3">
    <source>
        <dbReference type="ARBA" id="ARBA00022490"/>
    </source>
</evidence>
<keyword evidence="4" id="KW-0479">Metal-binding</keyword>
<accession>A0ABP9VD70</accession>
<comment type="subcellular location">
    <subcellularLocation>
        <location evidence="1">Cytoplasm</location>
    </subcellularLocation>
</comment>
<gene>
    <name evidence="8" type="primary">rsr</name>
    <name evidence="8" type="ORF">Dxin01_02943</name>
</gene>
<evidence type="ECO:0000256" key="1">
    <source>
        <dbReference type="ARBA" id="ARBA00004496"/>
    </source>
</evidence>
<keyword evidence="9" id="KW-1185">Reference proteome</keyword>
<evidence type="ECO:0000313" key="9">
    <source>
        <dbReference type="Proteomes" id="UP001458946"/>
    </source>
</evidence>
<comment type="caution">
    <text evidence="8">The sequence shown here is derived from an EMBL/GenBank/DDBJ whole genome shotgun (WGS) entry which is preliminary data.</text>
</comment>
<dbReference type="GO" id="GO:1990904">
    <property type="term" value="C:ribonucleoprotein complex"/>
    <property type="evidence" value="ECO:0007669"/>
    <property type="project" value="UniProtKB-KW"/>
</dbReference>
<name>A0ABP9VD70_9DEIO</name>
<dbReference type="InterPro" id="IPR008858">
    <property type="entry name" value="TROVE_dom"/>
</dbReference>
<dbReference type="InterPro" id="IPR036465">
    <property type="entry name" value="vWFA_dom_sf"/>
</dbReference>
<dbReference type="EMBL" id="BAABRN010000041">
    <property type="protein sequence ID" value="GAA5503194.1"/>
    <property type="molecule type" value="Genomic_DNA"/>
</dbReference>
<sequence>MKNLLQAINRKNRKQTERLDHRQVANNAGGFVYALPDEARLTRFLVLGTDGGTFYAGEHQHTAQATDFVRELVARDAALALRVTLEVVRGHRAPKADPALLVLALIAKTAPNTADRKAAWDALPEVARTGTMLLHFLAFADTLGGWGRLTRQGVARVYETADVPKLALWAVKYKSRDGWSQADALRKAHPKTADAERNAVLKFMVDGVLPEVGEHVFIGV</sequence>
<organism evidence="8 9">
    <name type="scientific">Deinococcus xinjiangensis</name>
    <dbReference type="NCBI Taxonomy" id="457454"/>
    <lineage>
        <taxon>Bacteria</taxon>
        <taxon>Thermotogati</taxon>
        <taxon>Deinococcota</taxon>
        <taxon>Deinococci</taxon>
        <taxon>Deinococcales</taxon>
        <taxon>Deinococcaceae</taxon>
        <taxon>Deinococcus</taxon>
    </lineage>
</organism>
<proteinExistence type="inferred from homology"/>
<dbReference type="PROSITE" id="PS50988">
    <property type="entry name" value="TROVE"/>
    <property type="match status" value="1"/>
</dbReference>
<reference evidence="8 9" key="1">
    <citation type="submission" date="2024-02" db="EMBL/GenBank/DDBJ databases">
        <title>Deinococcus xinjiangensis NBRC 107630.</title>
        <authorList>
            <person name="Ichikawa N."/>
            <person name="Katano-Makiyama Y."/>
            <person name="Hidaka K."/>
        </authorList>
    </citation>
    <scope>NUCLEOTIDE SEQUENCE [LARGE SCALE GENOMIC DNA]</scope>
    <source>
        <strain evidence="8 9">NBRC 107630</strain>
    </source>
</reference>
<dbReference type="Gene3D" id="3.40.50.410">
    <property type="entry name" value="von Willebrand factor, type A domain"/>
    <property type="match status" value="1"/>
</dbReference>